<evidence type="ECO:0000313" key="2">
    <source>
        <dbReference type="Proteomes" id="UP000799438"/>
    </source>
</evidence>
<dbReference type="OrthoDB" id="3693885at2759"/>
<proteinExistence type="predicted"/>
<dbReference type="AlphaFoldDB" id="A0A6A6AWE7"/>
<protein>
    <recommendedName>
        <fullName evidence="3">Reverse transcriptase Ty1/copia-type domain-containing protein</fullName>
    </recommendedName>
</protein>
<keyword evidence="2" id="KW-1185">Reference proteome</keyword>
<dbReference type="GeneID" id="54295256"/>
<evidence type="ECO:0008006" key="3">
    <source>
        <dbReference type="Google" id="ProtNLM"/>
    </source>
</evidence>
<evidence type="ECO:0000313" key="1">
    <source>
        <dbReference type="EMBL" id="KAF2135137.1"/>
    </source>
</evidence>
<organism evidence="1 2">
    <name type="scientific">Aplosporella prunicola CBS 121167</name>
    <dbReference type="NCBI Taxonomy" id="1176127"/>
    <lineage>
        <taxon>Eukaryota</taxon>
        <taxon>Fungi</taxon>
        <taxon>Dikarya</taxon>
        <taxon>Ascomycota</taxon>
        <taxon>Pezizomycotina</taxon>
        <taxon>Dothideomycetes</taxon>
        <taxon>Dothideomycetes incertae sedis</taxon>
        <taxon>Botryosphaeriales</taxon>
        <taxon>Aplosporellaceae</taxon>
        <taxon>Aplosporella</taxon>
    </lineage>
</organism>
<name>A0A6A6AWE7_9PEZI</name>
<dbReference type="Proteomes" id="UP000799438">
    <property type="component" value="Unassembled WGS sequence"/>
</dbReference>
<feature type="non-terminal residue" evidence="1">
    <location>
        <position position="1"/>
    </location>
</feature>
<accession>A0A6A6AWE7</accession>
<dbReference type="RefSeq" id="XP_033390856.1">
    <property type="nucleotide sequence ID" value="XM_033537760.1"/>
</dbReference>
<sequence>KASKQKIVTTSSTEAELLSLSHTAKETLYFDTGYKTAIQYDNQQTIRLLQEASLKLTTKLRHVDIYYH</sequence>
<dbReference type="EMBL" id="ML995664">
    <property type="protein sequence ID" value="KAF2135137.1"/>
    <property type="molecule type" value="Genomic_DNA"/>
</dbReference>
<gene>
    <name evidence="1" type="ORF">K452DRAFT_239886</name>
</gene>
<reference evidence="1" key="1">
    <citation type="journal article" date="2020" name="Stud. Mycol.">
        <title>101 Dothideomycetes genomes: a test case for predicting lifestyles and emergence of pathogens.</title>
        <authorList>
            <person name="Haridas S."/>
            <person name="Albert R."/>
            <person name="Binder M."/>
            <person name="Bloem J."/>
            <person name="Labutti K."/>
            <person name="Salamov A."/>
            <person name="Andreopoulos B."/>
            <person name="Baker S."/>
            <person name="Barry K."/>
            <person name="Bills G."/>
            <person name="Bluhm B."/>
            <person name="Cannon C."/>
            <person name="Castanera R."/>
            <person name="Culley D."/>
            <person name="Daum C."/>
            <person name="Ezra D."/>
            <person name="Gonzalez J."/>
            <person name="Henrissat B."/>
            <person name="Kuo A."/>
            <person name="Liang C."/>
            <person name="Lipzen A."/>
            <person name="Lutzoni F."/>
            <person name="Magnuson J."/>
            <person name="Mondo S."/>
            <person name="Nolan M."/>
            <person name="Ohm R."/>
            <person name="Pangilinan J."/>
            <person name="Park H.-J."/>
            <person name="Ramirez L."/>
            <person name="Alfaro M."/>
            <person name="Sun H."/>
            <person name="Tritt A."/>
            <person name="Yoshinaga Y."/>
            <person name="Zwiers L.-H."/>
            <person name="Turgeon B."/>
            <person name="Goodwin S."/>
            <person name="Spatafora J."/>
            <person name="Crous P."/>
            <person name="Grigoriev I."/>
        </authorList>
    </citation>
    <scope>NUCLEOTIDE SEQUENCE</scope>
    <source>
        <strain evidence="1">CBS 121167</strain>
    </source>
</reference>